<dbReference type="Proteomes" id="UP001161094">
    <property type="component" value="Unassembled WGS sequence"/>
</dbReference>
<comment type="caution">
    <text evidence="1">The sequence shown here is derived from an EMBL/GenBank/DDBJ whole genome shotgun (WGS) entry which is preliminary data.</text>
</comment>
<evidence type="ECO:0000313" key="1">
    <source>
        <dbReference type="EMBL" id="MDH0740189.1"/>
    </source>
</evidence>
<reference evidence="1" key="1">
    <citation type="submission" date="2022-09" db="EMBL/GenBank/DDBJ databases">
        <title>Intensive care unit water sources are persistently colonized with multi-drug resistant bacteria and are the site of extensive horizontal gene transfer of antibiotic resistance genes.</title>
        <authorList>
            <person name="Diorio-Toth L."/>
        </authorList>
    </citation>
    <scope>NUCLEOTIDE SEQUENCE</scope>
    <source>
        <strain evidence="1">GD03843</strain>
    </source>
</reference>
<name>A0AA42LV70_9BURK</name>
<dbReference type="GO" id="GO:0003677">
    <property type="term" value="F:DNA binding"/>
    <property type="evidence" value="ECO:0007669"/>
    <property type="project" value="InterPro"/>
</dbReference>
<evidence type="ECO:0000313" key="2">
    <source>
        <dbReference type="Proteomes" id="UP001161094"/>
    </source>
</evidence>
<organism evidence="1 2">
    <name type="scientific">Achromobacter spanius</name>
    <dbReference type="NCBI Taxonomy" id="217203"/>
    <lineage>
        <taxon>Bacteria</taxon>
        <taxon>Pseudomonadati</taxon>
        <taxon>Pseudomonadota</taxon>
        <taxon>Betaproteobacteria</taxon>
        <taxon>Burkholderiales</taxon>
        <taxon>Alcaligenaceae</taxon>
        <taxon>Achromobacter</taxon>
    </lineage>
</organism>
<dbReference type="RefSeq" id="WP_279997598.1">
    <property type="nucleotide sequence ID" value="NZ_JAOCDZ010000038.1"/>
</dbReference>
<protein>
    <submittedName>
        <fullName evidence="1">Uncharacterized protein</fullName>
    </submittedName>
</protein>
<dbReference type="AlphaFoldDB" id="A0AA42LV70"/>
<dbReference type="Gene3D" id="1.10.260.40">
    <property type="entry name" value="lambda repressor-like DNA-binding domains"/>
    <property type="match status" value="1"/>
</dbReference>
<dbReference type="InterPro" id="IPR010982">
    <property type="entry name" value="Lambda_DNA-bd_dom_sf"/>
</dbReference>
<accession>A0AA42LV70</accession>
<sequence>MKQSEMNHLRQLLGWVIATFDDATPPSAAAAKLETYAARLSFAMSLRGVGVSALSKTTGMSYQGVKRATEGRSKAFSAANNSRAALVLGISPEWLATGEGDVSLRVSTMPAHIREAVKALEKLLSAPGREPGVEGPRASVETRTSIGFDPGVVGGRERPLSDFAMEQGLAEVGITVWGPRAQDWAAGAEYALRLMRQSITPAATELLPSRLNAAGDTVACRDMQAAPPALRRDEASCVDATPRGPEETASYVLIKKLAANLGNRDWKWWDSNSFRRLTFEDGQDRRDGSALHGTMQASDGHPDVNMAAGVREFIEAASPFAIGKLCNALAEKDRDLQGMRAVLTDLINECERNDVQAAGEVQRLFIHPHVVELARRALGGHAEATTC</sequence>
<proteinExistence type="predicted"/>
<gene>
    <name evidence="1" type="ORF">N5D93_30640</name>
</gene>
<dbReference type="EMBL" id="JAOCDZ010000038">
    <property type="protein sequence ID" value="MDH0740189.1"/>
    <property type="molecule type" value="Genomic_DNA"/>
</dbReference>